<dbReference type="PANTHER" id="PTHR23351">
    <property type="entry name" value="FOS TRANSCRIPTION FACTOR-RELATED"/>
    <property type="match status" value="1"/>
</dbReference>
<name>A0A672JPE5_SALFA</name>
<keyword evidence="2" id="KW-0732">Signal</keyword>
<evidence type="ECO:0000256" key="2">
    <source>
        <dbReference type="SAM" id="SignalP"/>
    </source>
</evidence>
<dbReference type="Pfam" id="PF07716">
    <property type="entry name" value="bZIP_2"/>
    <property type="match status" value="1"/>
</dbReference>
<keyword evidence="5" id="KW-1185">Reference proteome</keyword>
<feature type="signal peptide" evidence="2">
    <location>
        <begin position="1"/>
        <end position="18"/>
    </location>
</feature>
<feature type="region of interest" description="Disordered" evidence="1">
    <location>
        <begin position="32"/>
        <end position="77"/>
    </location>
</feature>
<dbReference type="PROSITE" id="PS50217">
    <property type="entry name" value="BZIP"/>
    <property type="match status" value="1"/>
</dbReference>
<feature type="compositionally biased region" description="Polar residues" evidence="1">
    <location>
        <begin position="110"/>
        <end position="121"/>
    </location>
</feature>
<accession>A0A672JPE5</accession>
<dbReference type="Gene3D" id="1.20.5.170">
    <property type="match status" value="1"/>
</dbReference>
<dbReference type="InterPro" id="IPR046347">
    <property type="entry name" value="bZIP_sf"/>
</dbReference>
<dbReference type="PROSITE" id="PS00036">
    <property type="entry name" value="BZIP_BASIC"/>
    <property type="match status" value="1"/>
</dbReference>
<feature type="chain" id="PRO_5025404316" description="BZIP domain-containing protein" evidence="2">
    <location>
        <begin position="19"/>
        <end position="134"/>
    </location>
</feature>
<dbReference type="InterPro" id="IPR000837">
    <property type="entry name" value="AP-1"/>
</dbReference>
<feature type="compositionally biased region" description="Basic residues" evidence="1">
    <location>
        <begin position="42"/>
        <end position="57"/>
    </location>
</feature>
<dbReference type="GO" id="GO:0005634">
    <property type="term" value="C:nucleus"/>
    <property type="evidence" value="ECO:0007669"/>
    <property type="project" value="TreeGrafter"/>
</dbReference>
<evidence type="ECO:0000313" key="4">
    <source>
        <dbReference type="Ensembl" id="ENSSFAP00005055042.1"/>
    </source>
</evidence>
<dbReference type="GO" id="GO:0000978">
    <property type="term" value="F:RNA polymerase II cis-regulatory region sequence-specific DNA binding"/>
    <property type="evidence" value="ECO:0007669"/>
    <property type="project" value="TreeGrafter"/>
</dbReference>
<sequence>MLVPLLSLVRSSNLLVYALYLETPHAAPCERPVPPSCDLRGLKRREKNRNAARKSRKKQTERADELHEELQSLERSNSALQREIATLTKELHVYEAALKRHEPHCRLKTSPPSSTALFQSLTSSCCPRDKSHVT</sequence>
<dbReference type="PRINTS" id="PR00042">
    <property type="entry name" value="LEUZIPPRFOS"/>
</dbReference>
<evidence type="ECO:0000259" key="3">
    <source>
        <dbReference type="PROSITE" id="PS50217"/>
    </source>
</evidence>
<feature type="region of interest" description="Disordered" evidence="1">
    <location>
        <begin position="102"/>
        <end position="121"/>
    </location>
</feature>
<dbReference type="SMART" id="SM00338">
    <property type="entry name" value="BRLZ"/>
    <property type="match status" value="1"/>
</dbReference>
<feature type="compositionally biased region" description="Basic and acidic residues" evidence="1">
    <location>
        <begin position="58"/>
        <end position="72"/>
    </location>
</feature>
<protein>
    <recommendedName>
        <fullName evidence="3">BZIP domain-containing protein</fullName>
    </recommendedName>
</protein>
<organism evidence="4 5">
    <name type="scientific">Salarias fasciatus</name>
    <name type="common">Jewelled blenny</name>
    <name type="synonym">Blennius fasciatus</name>
    <dbReference type="NCBI Taxonomy" id="181472"/>
    <lineage>
        <taxon>Eukaryota</taxon>
        <taxon>Metazoa</taxon>
        <taxon>Chordata</taxon>
        <taxon>Craniata</taxon>
        <taxon>Vertebrata</taxon>
        <taxon>Euteleostomi</taxon>
        <taxon>Actinopterygii</taxon>
        <taxon>Neopterygii</taxon>
        <taxon>Teleostei</taxon>
        <taxon>Neoteleostei</taxon>
        <taxon>Acanthomorphata</taxon>
        <taxon>Ovalentaria</taxon>
        <taxon>Blenniimorphae</taxon>
        <taxon>Blenniiformes</taxon>
        <taxon>Blennioidei</taxon>
        <taxon>Blenniidae</taxon>
        <taxon>Salariinae</taxon>
        <taxon>Salarias</taxon>
    </lineage>
</organism>
<reference evidence="4" key="2">
    <citation type="submission" date="2025-08" db="UniProtKB">
        <authorList>
            <consortium name="Ensembl"/>
        </authorList>
    </citation>
    <scope>IDENTIFICATION</scope>
</reference>
<dbReference type="Ensembl" id="ENSSFAT00005056731.1">
    <property type="protein sequence ID" value="ENSSFAP00005055042.1"/>
    <property type="gene ID" value="ENSSFAG00005026144.1"/>
</dbReference>
<reference evidence="4" key="3">
    <citation type="submission" date="2025-09" db="UniProtKB">
        <authorList>
            <consortium name="Ensembl"/>
        </authorList>
    </citation>
    <scope>IDENTIFICATION</scope>
</reference>
<dbReference type="SUPFAM" id="SSF57959">
    <property type="entry name" value="Leucine zipper domain"/>
    <property type="match status" value="1"/>
</dbReference>
<dbReference type="AlphaFoldDB" id="A0A672JPE5"/>
<reference evidence="4" key="1">
    <citation type="submission" date="2019-06" db="EMBL/GenBank/DDBJ databases">
        <authorList>
            <consortium name="Wellcome Sanger Institute Data Sharing"/>
        </authorList>
    </citation>
    <scope>NUCLEOTIDE SEQUENCE [LARGE SCALE GENOMIC DNA]</scope>
</reference>
<dbReference type="PANTHER" id="PTHR23351:SF51">
    <property type="entry name" value="BASIC LEUCINE ZIPPER TRANSCRIPTIONAL FACTOR ATF-LIKE"/>
    <property type="match status" value="1"/>
</dbReference>
<proteinExistence type="predicted"/>
<dbReference type="GO" id="GO:0000981">
    <property type="term" value="F:DNA-binding transcription factor activity, RNA polymerase II-specific"/>
    <property type="evidence" value="ECO:0007669"/>
    <property type="project" value="TreeGrafter"/>
</dbReference>
<feature type="domain" description="BZIP" evidence="3">
    <location>
        <begin position="38"/>
        <end position="101"/>
    </location>
</feature>
<dbReference type="InParanoid" id="A0A672JPE5"/>
<dbReference type="Proteomes" id="UP000472267">
    <property type="component" value="Chromosome 3"/>
</dbReference>
<evidence type="ECO:0000313" key="5">
    <source>
        <dbReference type="Proteomes" id="UP000472267"/>
    </source>
</evidence>
<dbReference type="InterPro" id="IPR004827">
    <property type="entry name" value="bZIP"/>
</dbReference>
<evidence type="ECO:0000256" key="1">
    <source>
        <dbReference type="SAM" id="MobiDB-lite"/>
    </source>
</evidence>